<dbReference type="AlphaFoldDB" id="A0A8S1IXB4"/>
<reference evidence="1" key="1">
    <citation type="submission" date="2020-12" db="EMBL/GenBank/DDBJ databases">
        <authorList>
            <person name="Iha C."/>
        </authorList>
    </citation>
    <scope>NUCLEOTIDE SEQUENCE</scope>
</reference>
<organism evidence="1 2">
    <name type="scientific">Ostreobium quekettii</name>
    <dbReference type="NCBI Taxonomy" id="121088"/>
    <lineage>
        <taxon>Eukaryota</taxon>
        <taxon>Viridiplantae</taxon>
        <taxon>Chlorophyta</taxon>
        <taxon>core chlorophytes</taxon>
        <taxon>Ulvophyceae</taxon>
        <taxon>TCBD clade</taxon>
        <taxon>Bryopsidales</taxon>
        <taxon>Ostreobineae</taxon>
        <taxon>Ostreobiaceae</taxon>
        <taxon>Ostreobium</taxon>
    </lineage>
</organism>
<evidence type="ECO:0000313" key="1">
    <source>
        <dbReference type="EMBL" id="CAD7699752.1"/>
    </source>
</evidence>
<keyword evidence="2" id="KW-1185">Reference proteome</keyword>
<evidence type="ECO:0000313" key="2">
    <source>
        <dbReference type="Proteomes" id="UP000708148"/>
    </source>
</evidence>
<gene>
    <name evidence="1" type="ORF">OSTQU699_LOCUS5111</name>
</gene>
<sequence length="276" mass="31711">MAPKRITSREYKVLLSAVRFQGDRPTLLARAAEFWSDFSKAVSDVVVDTDGELREVDKERLVRYFDTPGQLLRENDYIFRERVGQAPGKREVALKFRHPDRYVVQDRDMDAAEKDNGKTKFEEDIKPGFQRVFSYSTKQRIDADQRLDRLDDLGRLFPGMPKKVKGYDGEVQIEVVGGFTAKEVVISGADFQIGKDPKVEAECSLGVWYNQDDDHQKPVIAEFSFTYGDKDEDYDGDVAWRACKAFDILEGEEMAHWVFKESTTKTAYVYDLARKA</sequence>
<protein>
    <submittedName>
        <fullName evidence="1">Uncharacterized protein</fullName>
    </submittedName>
</protein>
<dbReference type="EMBL" id="CAJHUC010001106">
    <property type="protein sequence ID" value="CAD7699752.1"/>
    <property type="molecule type" value="Genomic_DNA"/>
</dbReference>
<dbReference type="Proteomes" id="UP000708148">
    <property type="component" value="Unassembled WGS sequence"/>
</dbReference>
<name>A0A8S1IXB4_9CHLO</name>
<accession>A0A8S1IXB4</accession>
<proteinExistence type="predicted"/>
<comment type="caution">
    <text evidence="1">The sequence shown here is derived from an EMBL/GenBank/DDBJ whole genome shotgun (WGS) entry which is preliminary data.</text>
</comment>